<feature type="compositionally biased region" description="Acidic residues" evidence="4">
    <location>
        <begin position="242"/>
        <end position="261"/>
    </location>
</feature>
<dbReference type="CDD" id="cd02908">
    <property type="entry name" value="Macro_OAADPr_deacetylase"/>
    <property type="match status" value="1"/>
</dbReference>
<feature type="compositionally biased region" description="Basic and acidic residues" evidence="4">
    <location>
        <begin position="414"/>
        <end position="424"/>
    </location>
</feature>
<accession>A0A8C9BMK0</accession>
<dbReference type="AlphaFoldDB" id="A0A8C9BMK0"/>
<evidence type="ECO:0000313" key="7">
    <source>
        <dbReference type="Proteomes" id="UP000694554"/>
    </source>
</evidence>
<feature type="domain" description="Macro" evidence="5">
    <location>
        <begin position="59"/>
        <end position="240"/>
    </location>
</feature>
<dbReference type="NCBIfam" id="NF001664">
    <property type="entry name" value="PRK00431.1-6"/>
    <property type="match status" value="1"/>
</dbReference>
<dbReference type="GO" id="GO:0140293">
    <property type="term" value="F:ADP-ribosylglutamate hydrolase activity"/>
    <property type="evidence" value="ECO:0007669"/>
    <property type="project" value="TreeGrafter"/>
</dbReference>
<dbReference type="GO" id="GO:0005654">
    <property type="term" value="C:nucleoplasm"/>
    <property type="evidence" value="ECO:0007669"/>
    <property type="project" value="TreeGrafter"/>
</dbReference>
<dbReference type="SMART" id="SM00506">
    <property type="entry name" value="A1pp"/>
    <property type="match status" value="1"/>
</dbReference>
<protein>
    <submittedName>
        <fullName evidence="6">Mono-ADP ribosylhydrolase 2</fullName>
    </submittedName>
</protein>
<dbReference type="Proteomes" id="UP000694554">
    <property type="component" value="Chromosome 15"/>
</dbReference>
<dbReference type="PANTHER" id="PTHR11106:SF104">
    <property type="entry name" value="ADP-RIBOSE GLYCOHYDROLASE MACROD2"/>
    <property type="match status" value="1"/>
</dbReference>
<feature type="region of interest" description="Disordered" evidence="4">
    <location>
        <begin position="242"/>
        <end position="424"/>
    </location>
</feature>
<feature type="compositionally biased region" description="Basic and acidic residues" evidence="4">
    <location>
        <begin position="296"/>
        <end position="308"/>
    </location>
</feature>
<feature type="compositionally biased region" description="Basic and acidic residues" evidence="4">
    <location>
        <begin position="43"/>
        <end position="53"/>
    </location>
</feature>
<dbReference type="Pfam" id="PF01661">
    <property type="entry name" value="Macro"/>
    <property type="match status" value="1"/>
</dbReference>
<organism evidence="6 7">
    <name type="scientific">Phocoena sinus</name>
    <name type="common">Vaquita</name>
    <dbReference type="NCBI Taxonomy" id="42100"/>
    <lineage>
        <taxon>Eukaryota</taxon>
        <taxon>Metazoa</taxon>
        <taxon>Chordata</taxon>
        <taxon>Craniata</taxon>
        <taxon>Vertebrata</taxon>
        <taxon>Euteleostomi</taxon>
        <taxon>Mammalia</taxon>
        <taxon>Eutheria</taxon>
        <taxon>Laurasiatheria</taxon>
        <taxon>Artiodactyla</taxon>
        <taxon>Whippomorpha</taxon>
        <taxon>Cetacea</taxon>
        <taxon>Odontoceti</taxon>
        <taxon>Phocoenidae</taxon>
        <taxon>Phocoena</taxon>
    </lineage>
</organism>
<proteinExistence type="inferred from homology"/>
<dbReference type="Ensembl" id="ENSPSNT00000013987.1">
    <property type="protein sequence ID" value="ENSPSNP00000012360.1"/>
    <property type="gene ID" value="ENSPSNG00000009064.1"/>
</dbReference>
<dbReference type="Gene3D" id="3.40.220.10">
    <property type="entry name" value="Leucine Aminopeptidase, subunit E, domain 1"/>
    <property type="match status" value="1"/>
</dbReference>
<feature type="compositionally biased region" description="Basic and acidic residues" evidence="4">
    <location>
        <begin position="332"/>
        <end position="342"/>
    </location>
</feature>
<feature type="compositionally biased region" description="Polar residues" evidence="4">
    <location>
        <begin position="343"/>
        <end position="360"/>
    </location>
</feature>
<feature type="compositionally biased region" description="Basic and acidic residues" evidence="4">
    <location>
        <begin position="376"/>
        <end position="390"/>
    </location>
</feature>
<feature type="region of interest" description="Disordered" evidence="4">
    <location>
        <begin position="42"/>
        <end position="67"/>
    </location>
</feature>
<dbReference type="GO" id="GO:0042278">
    <property type="term" value="P:purine nucleoside metabolic process"/>
    <property type="evidence" value="ECO:0007669"/>
    <property type="project" value="TreeGrafter"/>
</dbReference>
<dbReference type="PROSITE" id="PS51154">
    <property type="entry name" value="MACRO"/>
    <property type="match status" value="1"/>
</dbReference>
<keyword evidence="1" id="KW-0378">Hydrolase</keyword>
<dbReference type="InterPro" id="IPR002589">
    <property type="entry name" value="Macro_dom"/>
</dbReference>
<reference evidence="6" key="3">
    <citation type="submission" date="2025-09" db="UniProtKB">
        <authorList>
            <consortium name="Ensembl"/>
        </authorList>
    </citation>
    <scope>IDENTIFICATION</scope>
</reference>
<feature type="compositionally biased region" description="Polar residues" evidence="4">
    <location>
        <begin position="399"/>
        <end position="408"/>
    </location>
</feature>
<keyword evidence="7" id="KW-1185">Reference proteome</keyword>
<name>A0A8C9BMK0_PHOSS</name>
<dbReference type="GO" id="GO:0140291">
    <property type="term" value="P:peptidyl-glutamate ADP-deribosylation"/>
    <property type="evidence" value="ECO:0007669"/>
    <property type="project" value="TreeGrafter"/>
</dbReference>
<comment type="catalytic activity">
    <reaction evidence="2">
        <text>alpha-NAD(+) + H2O = ADP-D-ribose + nicotinamide + H(+)</text>
        <dbReference type="Rhea" id="RHEA:68792"/>
        <dbReference type="ChEBI" id="CHEBI:15377"/>
        <dbReference type="ChEBI" id="CHEBI:15378"/>
        <dbReference type="ChEBI" id="CHEBI:17154"/>
        <dbReference type="ChEBI" id="CHEBI:57967"/>
        <dbReference type="ChEBI" id="CHEBI:77017"/>
    </reaction>
</comment>
<gene>
    <name evidence="6" type="primary">MACROD2</name>
</gene>
<evidence type="ECO:0000256" key="4">
    <source>
        <dbReference type="SAM" id="MobiDB-lite"/>
    </source>
</evidence>
<dbReference type="GeneTree" id="ENSGT00940000157404"/>
<evidence type="ECO:0000256" key="1">
    <source>
        <dbReference type="ARBA" id="ARBA00022801"/>
    </source>
</evidence>
<evidence type="ECO:0000256" key="2">
    <source>
        <dbReference type="ARBA" id="ARBA00049015"/>
    </source>
</evidence>
<dbReference type="InterPro" id="IPR043472">
    <property type="entry name" value="Macro_dom-like"/>
</dbReference>
<dbReference type="SUPFAM" id="SSF52949">
    <property type="entry name" value="Macro domain-like"/>
    <property type="match status" value="1"/>
</dbReference>
<evidence type="ECO:0000313" key="6">
    <source>
        <dbReference type="Ensembl" id="ENSPSNP00000012360.1"/>
    </source>
</evidence>
<evidence type="ECO:0000256" key="3">
    <source>
        <dbReference type="ARBA" id="ARBA00093460"/>
    </source>
</evidence>
<reference evidence="6" key="2">
    <citation type="submission" date="2025-08" db="UniProtKB">
        <authorList>
            <consortium name="Ensembl"/>
        </authorList>
    </citation>
    <scope>IDENTIFICATION</scope>
</reference>
<dbReference type="GO" id="GO:0006974">
    <property type="term" value="P:DNA damage response"/>
    <property type="evidence" value="ECO:0007669"/>
    <property type="project" value="TreeGrafter"/>
</dbReference>
<dbReference type="PANTHER" id="PTHR11106">
    <property type="entry name" value="GANGLIOSIDE INDUCED DIFFERENTIATION ASSOCIATED PROTEIN 2-RELATED"/>
    <property type="match status" value="1"/>
</dbReference>
<evidence type="ECO:0000259" key="5">
    <source>
        <dbReference type="PROSITE" id="PS51154"/>
    </source>
</evidence>
<comment type="similarity">
    <text evidence="3">Belongs to the MacroD-type family. MacroD1/2-like subfamily.</text>
</comment>
<reference evidence="6" key="1">
    <citation type="submission" date="2019-08" db="EMBL/GenBank/DDBJ databases">
        <title>Phocoena sinus (Vaquita) genome, mPhoSin1, primary haplotype.</title>
        <authorList>
            <person name="Morin P."/>
            <person name="Mountcastle J."/>
            <person name="Fungtammasan C."/>
            <person name="Rhie A."/>
            <person name="Rojas-Bracho L."/>
            <person name="Smith C.R."/>
            <person name="Taylor B.L."/>
            <person name="Gulland F.M.D."/>
            <person name="Musser W."/>
            <person name="Houck M."/>
            <person name="Haase B."/>
            <person name="Paez S."/>
            <person name="Howe K."/>
            <person name="Torrance J."/>
            <person name="Formenti G."/>
            <person name="Phillippy A."/>
            <person name="Ryder O."/>
            <person name="Jarvis E.D."/>
            <person name="Fedrigo O."/>
        </authorList>
    </citation>
    <scope>NUCLEOTIDE SEQUENCE [LARGE SCALE GENOMIC DNA]</scope>
</reference>
<dbReference type="FunFam" id="3.40.220.10:FF:000003">
    <property type="entry name" value="O-acetyl-ADP-ribose deacetylase MACROD2"/>
    <property type="match status" value="1"/>
</dbReference>
<sequence>MYPSNKKKKVWREEKERLLKMTVEERRKEYLRDYVPLNTIPSWKEEMKGKSQNDEENTQETSQVKKSLSEEVSLYRGDITLLEVDAIVNAANTSLLGGGGVDGCIHRAAGPCLVAECRNLNGCETGHAKITCGYDLPAKYVIHTVGPIARGHINGSHKEDLANCYKSSLKLVKENNIRSVAFPCISTGIYGFPNEPAAVIALSTIKEWLAKNQHQVDRIIFCVFLEVDFKIYKKKMSEFFPADDDNEEEDIDMKEDSDENGPQEKPSAKEMEGQGQEADGASAVTVPSASSEEAAEVCKDEDSAKDDNITEENEVTDHSVCGQDHPNGQKNDSMKNEIKIEAESQSSYMETEELSLNQEDITILEQQEVIPLTDDQEGKEGEKAQGEDTPRVPVKSEGSGDTENSTSPDAGAQDEAKEQRNGSK</sequence>